<feature type="region of interest" description="Disordered" evidence="1">
    <location>
        <begin position="116"/>
        <end position="135"/>
    </location>
</feature>
<dbReference type="EMBL" id="KY318515">
    <property type="protein sequence ID" value="APU00386.1"/>
    <property type="molecule type" value="Genomic_DNA"/>
</dbReference>
<organism evidence="2 3">
    <name type="scientific">Yersinia phage fHe-Yen3-01</name>
    <dbReference type="NCBI Taxonomy" id="1932893"/>
    <lineage>
        <taxon>Viruses</taxon>
        <taxon>Duplodnaviria</taxon>
        <taxon>Heunggongvirae</taxon>
        <taxon>Uroviricota</taxon>
        <taxon>Caudoviricetes</taxon>
        <taxon>Autographivirales</taxon>
        <taxon>Autonotataviridae</taxon>
        <taxon>Melnykvirinae</taxon>
        <taxon>Pokrovskaiavirus</taxon>
        <taxon>Pokrovskaiavirus fHeYen301</taxon>
    </lineage>
</organism>
<reference evidence="3" key="1">
    <citation type="submission" date="2016-12" db="EMBL/GenBank/DDBJ databases">
        <title>Characterization and complete genome sequence of Yersinia bacteriophage, fHe-Yen3-01.</title>
        <authorList>
            <person name="Jun J.W."/>
            <person name="Wicklund A."/>
            <person name="Skurnik M."/>
        </authorList>
    </citation>
    <scope>NUCLEOTIDE SEQUENCE [LARGE SCALE GENOMIC DNA]</scope>
</reference>
<gene>
    <name evidence="2" type="ORF">fHeYen301_53</name>
</gene>
<name>A0A1L7DQK4_9CAUD</name>
<keyword evidence="3" id="KW-1185">Reference proteome</keyword>
<protein>
    <recommendedName>
        <fullName evidence="4">Phage protein</fullName>
    </recommendedName>
</protein>
<accession>A0A1L7DQK4</accession>
<evidence type="ECO:0000313" key="3">
    <source>
        <dbReference type="Proteomes" id="UP000225269"/>
    </source>
</evidence>
<evidence type="ECO:0000313" key="2">
    <source>
        <dbReference type="EMBL" id="APU00386.1"/>
    </source>
</evidence>
<evidence type="ECO:0000256" key="1">
    <source>
        <dbReference type="SAM" id="MobiDB-lite"/>
    </source>
</evidence>
<proteinExistence type="predicted"/>
<dbReference type="Proteomes" id="UP000225269">
    <property type="component" value="Segment"/>
</dbReference>
<sequence length="135" mass="14811">MRFSDAPFLSLYSNGAKLRSLATNVQSRAEMAVDRGDVTIGAKLVAFWTNQIALLDVPNGHPTDGEYLGIGYDDMRKACYKVTSELRMYEAVDKRAELVVFLTFFKNAGTALVPVEPEPPVEEPETEPAGKNGIV</sequence>
<evidence type="ECO:0008006" key="4">
    <source>
        <dbReference type="Google" id="ProtNLM"/>
    </source>
</evidence>